<keyword evidence="3" id="KW-1185">Reference proteome</keyword>
<dbReference type="CDD" id="cd00093">
    <property type="entry name" value="HTH_XRE"/>
    <property type="match status" value="1"/>
</dbReference>
<name>A0A6A8D7S9_9BACI</name>
<dbReference type="GO" id="GO:0003677">
    <property type="term" value="F:DNA binding"/>
    <property type="evidence" value="ECO:0007669"/>
    <property type="project" value="InterPro"/>
</dbReference>
<comment type="caution">
    <text evidence="2">The sequence shown here is derived from an EMBL/GenBank/DDBJ whole genome shotgun (WGS) entry which is preliminary data.</text>
</comment>
<dbReference type="EMBL" id="WJNG01000002">
    <property type="protein sequence ID" value="MRH41654.1"/>
    <property type="molecule type" value="Genomic_DNA"/>
</dbReference>
<dbReference type="PROSITE" id="PS50943">
    <property type="entry name" value="HTH_CROC1"/>
    <property type="match status" value="1"/>
</dbReference>
<dbReference type="Gene3D" id="1.10.260.40">
    <property type="entry name" value="lambda repressor-like DNA-binding domains"/>
    <property type="match status" value="1"/>
</dbReference>
<evidence type="ECO:0000259" key="1">
    <source>
        <dbReference type="PROSITE" id="PS50943"/>
    </source>
</evidence>
<proteinExistence type="predicted"/>
<sequence length="68" mass="7507">MFLEDISYHLNQTLESRGISLEELAQRSGISAEVLQEINTNPANLTVSDLQRISSALNISFQIGDTTI</sequence>
<dbReference type="InterPro" id="IPR010982">
    <property type="entry name" value="Lambda_DNA-bd_dom_sf"/>
</dbReference>
<dbReference type="AlphaFoldDB" id="A0A6A8D7S9"/>
<dbReference type="Pfam" id="PF01381">
    <property type="entry name" value="HTH_3"/>
    <property type="match status" value="1"/>
</dbReference>
<accession>A0A6A8D7S9</accession>
<dbReference type="InterPro" id="IPR001387">
    <property type="entry name" value="Cro/C1-type_HTH"/>
</dbReference>
<reference evidence="2" key="1">
    <citation type="submission" date="2019-11" db="EMBL/GenBank/DDBJ databases">
        <authorList>
            <person name="Li J."/>
        </authorList>
    </citation>
    <scope>NUCLEOTIDE SEQUENCE</scope>
    <source>
        <strain evidence="2">B6B</strain>
    </source>
</reference>
<dbReference type="SMART" id="SM00530">
    <property type="entry name" value="HTH_XRE"/>
    <property type="match status" value="1"/>
</dbReference>
<dbReference type="Proteomes" id="UP000799092">
    <property type="component" value="Unassembled WGS sequence"/>
</dbReference>
<evidence type="ECO:0000313" key="3">
    <source>
        <dbReference type="Proteomes" id="UP000799092"/>
    </source>
</evidence>
<dbReference type="SUPFAM" id="SSF47413">
    <property type="entry name" value="lambda repressor-like DNA-binding domains"/>
    <property type="match status" value="1"/>
</dbReference>
<gene>
    <name evidence="2" type="ORF">GH741_03075</name>
</gene>
<evidence type="ECO:0000313" key="2">
    <source>
        <dbReference type="EMBL" id="MRH41654.1"/>
    </source>
</evidence>
<feature type="domain" description="HTH cro/C1-type" evidence="1">
    <location>
        <begin position="10"/>
        <end position="64"/>
    </location>
</feature>
<protein>
    <submittedName>
        <fullName evidence="2">Helix-turn-helix domain-containing protein</fullName>
    </submittedName>
</protein>
<organism evidence="2 3">
    <name type="scientific">Aquibacillus halophilus</name>
    <dbReference type="NCBI Taxonomy" id="930132"/>
    <lineage>
        <taxon>Bacteria</taxon>
        <taxon>Bacillati</taxon>
        <taxon>Bacillota</taxon>
        <taxon>Bacilli</taxon>
        <taxon>Bacillales</taxon>
        <taxon>Bacillaceae</taxon>
        <taxon>Aquibacillus</taxon>
    </lineage>
</organism>